<sequence length="75" mass="8388">MNTYRTLSEVLQKQDVFLGPATVKLVIKNLNIKTSTNNEVVKISTSEKEVLKSLVDMFVELAGPIATKPVEQFIH</sequence>
<accession>A0A1F4UTC9</accession>
<comment type="caution">
    <text evidence="1">The sequence shown here is derived from an EMBL/GenBank/DDBJ whole genome shotgun (WGS) entry which is preliminary data.</text>
</comment>
<name>A0A1F4UTC9_UNCKA</name>
<gene>
    <name evidence="1" type="ORF">A2W32_01610</name>
</gene>
<evidence type="ECO:0000313" key="1">
    <source>
        <dbReference type="EMBL" id="OGC48152.1"/>
    </source>
</evidence>
<dbReference type="EMBL" id="MEUT01000074">
    <property type="protein sequence ID" value="OGC48152.1"/>
    <property type="molecule type" value="Genomic_DNA"/>
</dbReference>
<dbReference type="STRING" id="1802610.A2W32_01610"/>
<organism evidence="1 2">
    <name type="scientific">candidate division WWE3 bacterium RBG_16_37_10</name>
    <dbReference type="NCBI Taxonomy" id="1802610"/>
    <lineage>
        <taxon>Bacteria</taxon>
        <taxon>Katanobacteria</taxon>
    </lineage>
</organism>
<dbReference type="AlphaFoldDB" id="A0A1F4UTC9"/>
<proteinExistence type="predicted"/>
<dbReference type="Proteomes" id="UP000177371">
    <property type="component" value="Unassembled WGS sequence"/>
</dbReference>
<evidence type="ECO:0000313" key="2">
    <source>
        <dbReference type="Proteomes" id="UP000177371"/>
    </source>
</evidence>
<reference evidence="1 2" key="1">
    <citation type="journal article" date="2016" name="Nat. Commun.">
        <title>Thousands of microbial genomes shed light on interconnected biogeochemical processes in an aquifer system.</title>
        <authorList>
            <person name="Anantharaman K."/>
            <person name="Brown C.T."/>
            <person name="Hug L.A."/>
            <person name="Sharon I."/>
            <person name="Castelle C.J."/>
            <person name="Probst A.J."/>
            <person name="Thomas B.C."/>
            <person name="Singh A."/>
            <person name="Wilkins M.J."/>
            <person name="Karaoz U."/>
            <person name="Brodie E.L."/>
            <person name="Williams K.H."/>
            <person name="Hubbard S.S."/>
            <person name="Banfield J.F."/>
        </authorList>
    </citation>
    <scope>NUCLEOTIDE SEQUENCE [LARGE SCALE GENOMIC DNA]</scope>
</reference>
<protein>
    <submittedName>
        <fullName evidence="1">Uncharacterized protein</fullName>
    </submittedName>
</protein>